<comment type="caution">
    <text evidence="11">The sequence shown here is derived from an EMBL/GenBank/DDBJ whole genome shotgun (WGS) entry which is preliminary data.</text>
</comment>
<dbReference type="GO" id="GO:0016757">
    <property type="term" value="F:glycosyltransferase activity"/>
    <property type="evidence" value="ECO:0007669"/>
    <property type="project" value="UniProtKB-KW"/>
</dbReference>
<evidence type="ECO:0000259" key="9">
    <source>
        <dbReference type="Pfam" id="PF04095"/>
    </source>
</evidence>
<evidence type="ECO:0000256" key="5">
    <source>
        <dbReference type="ARBA" id="ARBA00022598"/>
    </source>
</evidence>
<comment type="pathway">
    <text evidence="1 7 8">Cofactor biosynthesis; NAD(+) biosynthesis; nicotinate D-ribonucleotide from nicotinate: step 1/1.</text>
</comment>
<dbReference type="InterPro" id="IPR036068">
    <property type="entry name" value="Nicotinate_pribotase-like_C"/>
</dbReference>
<dbReference type="Gene3D" id="3.20.140.10">
    <property type="entry name" value="nicotinate phosphoribosyltransferase"/>
    <property type="match status" value="1"/>
</dbReference>
<dbReference type="GO" id="GO:0034355">
    <property type="term" value="P:NAD+ biosynthetic process via the salvage pathway"/>
    <property type="evidence" value="ECO:0007669"/>
    <property type="project" value="TreeGrafter"/>
</dbReference>
<dbReference type="InterPro" id="IPR007229">
    <property type="entry name" value="Nic_PRibTrfase-Fam"/>
</dbReference>
<dbReference type="NCBIfam" id="NF003704">
    <property type="entry name" value="PRK05321.1"/>
    <property type="match status" value="1"/>
</dbReference>
<evidence type="ECO:0000256" key="4">
    <source>
        <dbReference type="ARBA" id="ARBA00022553"/>
    </source>
</evidence>
<dbReference type="SUPFAM" id="SSF54675">
    <property type="entry name" value="Nicotinate/Quinolinate PRTase N-terminal domain-like"/>
    <property type="match status" value="1"/>
</dbReference>
<dbReference type="GeneID" id="60752241"/>
<protein>
    <recommendedName>
        <fullName evidence="3 7">Nicotinate phosphoribosyltransferase</fullName>
        <shortName evidence="7">NAPRTase</shortName>
        <ecNumber evidence="3 7">6.3.4.21</ecNumber>
    </recommendedName>
</protein>
<dbReference type="PANTHER" id="PTHR11098:SF1">
    <property type="entry name" value="NICOTINATE PHOSPHORIBOSYLTRANSFERASE"/>
    <property type="match status" value="1"/>
</dbReference>
<comment type="PTM">
    <text evidence="7 8">Transiently phosphorylated on a His residue during the reaction cycle. Phosphorylation strongly increases the affinity for substrates and increases the rate of nicotinate D-ribonucleotide production. Dephosphorylation regenerates the low-affinity form of the enzyme, leading to product release.</text>
</comment>
<comment type="similarity">
    <text evidence="2 7 8">Belongs to the NAPRTase family.</text>
</comment>
<evidence type="ECO:0000256" key="1">
    <source>
        <dbReference type="ARBA" id="ARBA00004952"/>
    </source>
</evidence>
<dbReference type="AlphaFoldDB" id="A0A429K6T5"/>
<dbReference type="SUPFAM" id="SSF51690">
    <property type="entry name" value="Nicotinate/Quinolinate PRTase C-terminal domain-like"/>
    <property type="match status" value="1"/>
</dbReference>
<reference evidence="11 12" key="1">
    <citation type="submission" date="2018-10" db="EMBL/GenBank/DDBJ databases">
        <title>GWAS and RNA-Seq identify cryptic mechanisms of antimicrobial resistance in Acinetobacter baumannii.</title>
        <authorList>
            <person name="Sahl J.W."/>
        </authorList>
    </citation>
    <scope>NUCLEOTIDE SEQUENCE [LARGE SCALE GENOMIC DNA]</scope>
    <source>
        <strain evidence="11 12">TG41018</strain>
    </source>
</reference>
<name>A0A429K6T5_9GAMM</name>
<accession>A0A429K6T5</accession>
<dbReference type="Proteomes" id="UP000276905">
    <property type="component" value="Unassembled WGS sequence"/>
</dbReference>
<evidence type="ECO:0000259" key="10">
    <source>
        <dbReference type="Pfam" id="PF17767"/>
    </source>
</evidence>
<dbReference type="Pfam" id="PF17767">
    <property type="entry name" value="NAPRTase_N"/>
    <property type="match status" value="1"/>
</dbReference>
<dbReference type="UniPathway" id="UPA00253">
    <property type="reaction ID" value="UER00457"/>
</dbReference>
<dbReference type="HAMAP" id="MF_00570">
    <property type="entry name" value="NAPRTase"/>
    <property type="match status" value="1"/>
</dbReference>
<evidence type="ECO:0000256" key="7">
    <source>
        <dbReference type="HAMAP-Rule" id="MF_00570"/>
    </source>
</evidence>
<dbReference type="RefSeq" id="WP_061874143.1">
    <property type="nucleotide sequence ID" value="NZ_CAJCKV010000002.1"/>
</dbReference>
<dbReference type="EC" id="6.3.4.21" evidence="3 7"/>
<keyword evidence="11" id="KW-0808">Transferase</keyword>
<dbReference type="InterPro" id="IPR040727">
    <property type="entry name" value="NAPRTase_N"/>
</dbReference>
<comment type="function">
    <text evidence="7 8">Catalyzes the synthesis of beta-nicotinate D-ribonucleotide from nicotinate and 5-phospho-D-ribose 1-phosphate at the expense of ATP.</text>
</comment>
<keyword evidence="5 7" id="KW-0436">Ligase</keyword>
<feature type="domain" description="Nicotinate/nicotinamide phosphoribosyltransferase" evidence="9">
    <location>
        <begin position="172"/>
        <end position="398"/>
    </location>
</feature>
<dbReference type="InterPro" id="IPR041525">
    <property type="entry name" value="N/Namide_PRibTrfase"/>
</dbReference>
<organism evidence="11 12">
    <name type="scientific">Acinetobacter lactucae</name>
    <dbReference type="NCBI Taxonomy" id="1785128"/>
    <lineage>
        <taxon>Bacteria</taxon>
        <taxon>Pseudomonadati</taxon>
        <taxon>Pseudomonadota</taxon>
        <taxon>Gammaproteobacteria</taxon>
        <taxon>Moraxellales</taxon>
        <taxon>Moraxellaceae</taxon>
        <taxon>Acinetobacter</taxon>
        <taxon>Acinetobacter calcoaceticus/baumannii complex</taxon>
    </lineage>
</organism>
<dbReference type="GO" id="GO:0005829">
    <property type="term" value="C:cytosol"/>
    <property type="evidence" value="ECO:0007669"/>
    <property type="project" value="TreeGrafter"/>
</dbReference>
<keyword evidence="6 7" id="KW-0662">Pyridine nucleotide biosynthesis</keyword>
<dbReference type="NCBIfam" id="TIGR01514">
    <property type="entry name" value="NAPRTase"/>
    <property type="match status" value="1"/>
</dbReference>
<evidence type="ECO:0000256" key="8">
    <source>
        <dbReference type="RuleBase" id="RU003838"/>
    </source>
</evidence>
<sequence length="404" mass="47316">MSPIIHSLLDTDLYKFTMLQVVLHKFPQTHSVYHFRCRNLEDTVYPLVDILDDLNEQLDHLCNLKYKEDELQYLRKLRFIKSDFVDYLELFQLKRRFIQASIDVEGRLDIRIEGPMVQAMMFEIFVLAIVNELYFSRIKTDQVWAEGERRLQAKLELIQQYEKSQQPNDPPFLVSDFGTRRRYSFEWQKHVVAAFHKTVPNVFRGTSNVLLAKELNITPIGTMAHEFLQAFQALDVRLRDFQKAALETWVQEYRGDLGIALTDVVGMDAFLRDFDLYFAKLFDGLRHDSGDPYEWGDKAYAHYRKLKIDTKTKMLTFSDGLDLPKAWELHQYFKDRFQVSFGIGTNLTNDMGQKPLNIVLKLVECNGQSVAKISDSPGKTMTDNDTFLAYLRQVFDIEELEEVV</sequence>
<dbReference type="PANTHER" id="PTHR11098">
    <property type="entry name" value="NICOTINATE PHOSPHORIBOSYLTRANSFERASE"/>
    <property type="match status" value="1"/>
</dbReference>
<proteinExistence type="inferred from homology"/>
<evidence type="ECO:0000256" key="6">
    <source>
        <dbReference type="ARBA" id="ARBA00022642"/>
    </source>
</evidence>
<gene>
    <name evidence="7 11" type="primary">pncB</name>
    <name evidence="11" type="ORF">EA756_04810</name>
</gene>
<evidence type="ECO:0000313" key="12">
    <source>
        <dbReference type="Proteomes" id="UP000276905"/>
    </source>
</evidence>
<feature type="modified residue" description="Phosphohistidine; by autocatalysis" evidence="7">
    <location>
        <position position="225"/>
    </location>
</feature>
<comment type="catalytic activity">
    <reaction evidence="7 8">
        <text>5-phospho-alpha-D-ribose 1-diphosphate + nicotinate + ATP + H2O = nicotinate beta-D-ribonucleotide + ADP + phosphate + diphosphate</text>
        <dbReference type="Rhea" id="RHEA:36163"/>
        <dbReference type="ChEBI" id="CHEBI:15377"/>
        <dbReference type="ChEBI" id="CHEBI:30616"/>
        <dbReference type="ChEBI" id="CHEBI:32544"/>
        <dbReference type="ChEBI" id="CHEBI:33019"/>
        <dbReference type="ChEBI" id="CHEBI:43474"/>
        <dbReference type="ChEBI" id="CHEBI:57502"/>
        <dbReference type="ChEBI" id="CHEBI:58017"/>
        <dbReference type="ChEBI" id="CHEBI:456216"/>
        <dbReference type="EC" id="6.3.4.21"/>
    </reaction>
</comment>
<dbReference type="GO" id="GO:0004516">
    <property type="term" value="F:nicotinate phosphoribosyltransferase activity"/>
    <property type="evidence" value="ECO:0007669"/>
    <property type="project" value="UniProtKB-UniRule"/>
</dbReference>
<evidence type="ECO:0000256" key="2">
    <source>
        <dbReference type="ARBA" id="ARBA00010897"/>
    </source>
</evidence>
<evidence type="ECO:0000256" key="3">
    <source>
        <dbReference type="ARBA" id="ARBA00013236"/>
    </source>
</evidence>
<feature type="domain" description="Nicotinate phosphoribosyltransferase N-terminal" evidence="10">
    <location>
        <begin position="9"/>
        <end position="131"/>
    </location>
</feature>
<keyword evidence="4 7" id="KW-0597">Phosphoprotein</keyword>
<dbReference type="PIRSF" id="PIRSF000484">
    <property type="entry name" value="NAPRT"/>
    <property type="match status" value="1"/>
</dbReference>
<evidence type="ECO:0000313" key="11">
    <source>
        <dbReference type="EMBL" id="RSO59762.1"/>
    </source>
</evidence>
<keyword evidence="11" id="KW-0328">Glycosyltransferase</keyword>
<dbReference type="Pfam" id="PF04095">
    <property type="entry name" value="NAPRTase"/>
    <property type="match status" value="1"/>
</dbReference>
<dbReference type="CDD" id="cd01401">
    <property type="entry name" value="PncB_like"/>
    <property type="match status" value="1"/>
</dbReference>
<dbReference type="EMBL" id="RFES01000002">
    <property type="protein sequence ID" value="RSO59762.1"/>
    <property type="molecule type" value="Genomic_DNA"/>
</dbReference>
<dbReference type="InterPro" id="IPR006406">
    <property type="entry name" value="Nic_PRibTrfase"/>
</dbReference>